<comment type="caution">
    <text evidence="1">The sequence shown here is derived from an EMBL/GenBank/DDBJ whole genome shotgun (WGS) entry which is preliminary data.</text>
</comment>
<dbReference type="GO" id="GO:0004519">
    <property type="term" value="F:endonuclease activity"/>
    <property type="evidence" value="ECO:0007669"/>
    <property type="project" value="UniProtKB-KW"/>
</dbReference>
<proteinExistence type="predicted"/>
<dbReference type="Proteomes" id="UP000050488">
    <property type="component" value="Unassembled WGS sequence"/>
</dbReference>
<keyword evidence="1" id="KW-0540">Nuclease</keyword>
<dbReference type="EMBL" id="LKEV01000001">
    <property type="protein sequence ID" value="KQB87599.1"/>
    <property type="molecule type" value="Genomic_DNA"/>
</dbReference>
<organism evidence="1 2">
    <name type="scientific">Corynebacterium lowii</name>
    <dbReference type="NCBI Taxonomy" id="1544413"/>
    <lineage>
        <taxon>Bacteria</taxon>
        <taxon>Bacillati</taxon>
        <taxon>Actinomycetota</taxon>
        <taxon>Actinomycetes</taxon>
        <taxon>Mycobacteriales</taxon>
        <taxon>Corynebacteriaceae</taxon>
        <taxon>Corynebacterium</taxon>
    </lineage>
</organism>
<gene>
    <name evidence="1" type="ORF">Clow_00659</name>
</gene>
<dbReference type="InterPro" id="IPR018575">
    <property type="entry name" value="Restrct_endonuc_II_Eco29kI"/>
</dbReference>
<name>A0A0Q1AKV2_9CORY</name>
<dbReference type="PATRIC" id="fig|1544413.3.peg.663"/>
<protein>
    <submittedName>
        <fullName evidence="1">Eco29kI restriction endonuclease</fullName>
    </submittedName>
</protein>
<dbReference type="AlphaFoldDB" id="A0A0Q1AKV2"/>
<accession>A0A0Q1AKV2</accession>
<evidence type="ECO:0000313" key="1">
    <source>
        <dbReference type="EMBL" id="KQB87599.1"/>
    </source>
</evidence>
<keyword evidence="2" id="KW-1185">Reference proteome</keyword>
<dbReference type="Pfam" id="PF09517">
    <property type="entry name" value="RE_Eco29kI"/>
    <property type="match status" value="1"/>
</dbReference>
<keyword evidence="1" id="KW-0378">Hydrolase</keyword>
<evidence type="ECO:0000313" key="2">
    <source>
        <dbReference type="Proteomes" id="UP000050488"/>
    </source>
</evidence>
<reference evidence="1 2" key="1">
    <citation type="submission" date="2015-10" db="EMBL/GenBank/DDBJ databases">
        <title>Corynebacteirum lowii and Corynebacterium oculi species nova, derived from human clinical disease and and emended description of Corynebacterium mastiditis.</title>
        <authorList>
            <person name="Bernard K."/>
            <person name="Pacheco A.L."/>
            <person name="Mcdougall C."/>
            <person name="Burtx T."/>
            <person name="Weibe D."/>
            <person name="Tyler S."/>
            <person name="Olson A.B."/>
            <person name="Cnockaert M."/>
            <person name="Eguchi H."/>
            <person name="Kuwahara T."/>
            <person name="Nakayama-Imaohji H."/>
            <person name="Boudewijins M."/>
            <person name="Van Hoecke F."/>
            <person name="Bernier A.-M."/>
            <person name="Vandamme P."/>
        </authorList>
    </citation>
    <scope>NUCLEOTIDE SEQUENCE [LARGE SCALE GENOMIC DNA]</scope>
    <source>
        <strain evidence="1 2">NML 130206</strain>
    </source>
</reference>
<sequence length="66" mass="7433">MYYTGDFPAYELLAECNREQPGFWVLYVGKAEAESARNSEADQATVTVGTKLFNRVRNHRSSMNAA</sequence>
<keyword evidence="1" id="KW-0255">Endonuclease</keyword>